<keyword evidence="2" id="KW-0413">Isomerase</keyword>
<dbReference type="EMBL" id="JAUSVK010000001">
    <property type="protein sequence ID" value="MDQ0392695.1"/>
    <property type="molecule type" value="Genomic_DNA"/>
</dbReference>
<evidence type="ECO:0000259" key="1">
    <source>
        <dbReference type="PROSITE" id="PS51464"/>
    </source>
</evidence>
<keyword evidence="3" id="KW-1185">Reference proteome</keyword>
<dbReference type="InterPro" id="IPR050986">
    <property type="entry name" value="GutQ/KpsF_isomerases"/>
</dbReference>
<evidence type="ECO:0000313" key="2">
    <source>
        <dbReference type="EMBL" id="MDQ0392695.1"/>
    </source>
</evidence>
<feature type="domain" description="SIS" evidence="1">
    <location>
        <begin position="38"/>
        <end position="181"/>
    </location>
</feature>
<reference evidence="2 3" key="1">
    <citation type="submission" date="2023-07" db="EMBL/GenBank/DDBJ databases">
        <title>Genomic Encyclopedia of Type Strains, Phase IV (KMG-IV): sequencing the most valuable type-strain genomes for metagenomic binning, comparative biology and taxonomic classification.</title>
        <authorList>
            <person name="Goeker M."/>
        </authorList>
    </citation>
    <scope>NUCLEOTIDE SEQUENCE [LARGE SCALE GENOMIC DNA]</scope>
    <source>
        <strain evidence="2 3">DSM 5896</strain>
    </source>
</reference>
<dbReference type="InterPro" id="IPR001347">
    <property type="entry name" value="SIS_dom"/>
</dbReference>
<dbReference type="GO" id="GO:0019146">
    <property type="term" value="F:arabinose-5-phosphate isomerase activity"/>
    <property type="evidence" value="ECO:0007669"/>
    <property type="project" value="UniProtKB-EC"/>
</dbReference>
<organism evidence="2 3">
    <name type="scientific">Labrys monachus</name>
    <dbReference type="NCBI Taxonomy" id="217067"/>
    <lineage>
        <taxon>Bacteria</taxon>
        <taxon>Pseudomonadati</taxon>
        <taxon>Pseudomonadota</taxon>
        <taxon>Alphaproteobacteria</taxon>
        <taxon>Hyphomicrobiales</taxon>
        <taxon>Xanthobacteraceae</taxon>
        <taxon>Labrys</taxon>
    </lineage>
</organism>
<evidence type="ECO:0000313" key="3">
    <source>
        <dbReference type="Proteomes" id="UP001237448"/>
    </source>
</evidence>
<dbReference type="SUPFAM" id="SSF53697">
    <property type="entry name" value="SIS domain"/>
    <property type="match status" value="1"/>
</dbReference>
<protein>
    <submittedName>
        <fullName evidence="2">Arabinose-5-phosphate isomerase</fullName>
        <ecNumber evidence="2">5.3.1.13</ecNumber>
    </submittedName>
</protein>
<dbReference type="Proteomes" id="UP001237448">
    <property type="component" value="Unassembled WGS sequence"/>
</dbReference>
<dbReference type="InterPro" id="IPR046348">
    <property type="entry name" value="SIS_dom_sf"/>
</dbReference>
<proteinExistence type="predicted"/>
<accession>A0ABU0FDN1</accession>
<dbReference type="Gene3D" id="3.40.50.10490">
    <property type="entry name" value="Glucose-6-phosphate isomerase like protein, domain 1"/>
    <property type="match status" value="1"/>
</dbReference>
<dbReference type="PANTHER" id="PTHR42745:SF1">
    <property type="entry name" value="ARABINOSE 5-PHOSPHATE ISOMERASE KDSD"/>
    <property type="match status" value="1"/>
</dbReference>
<name>A0ABU0FDN1_9HYPH</name>
<sequence>MPALSDEGLAELARAVIEAEGRAVHGMARAIDSGFVRAARAIASATGKILITGSGTSGTIAARAAHLMSVCGTPAFYLSPGDGLHGGLGVLQPQDLVIALSKGGSSEELNTFCSRARPLCAGVIAITAAPASALAVLADHVICFSLDDDADLGSVVATGSSLAISALLDALAEIGRVSRDYDWQRLLYTHPSGAVGRDAATSLQRLAGAPTKG</sequence>
<dbReference type="RefSeq" id="WP_307426953.1">
    <property type="nucleotide sequence ID" value="NZ_JAUSVK010000001.1"/>
</dbReference>
<dbReference type="Pfam" id="PF01380">
    <property type="entry name" value="SIS"/>
    <property type="match status" value="1"/>
</dbReference>
<dbReference type="EC" id="5.3.1.13" evidence="2"/>
<dbReference type="PROSITE" id="PS51464">
    <property type="entry name" value="SIS"/>
    <property type="match status" value="1"/>
</dbReference>
<comment type="caution">
    <text evidence="2">The sequence shown here is derived from an EMBL/GenBank/DDBJ whole genome shotgun (WGS) entry which is preliminary data.</text>
</comment>
<gene>
    <name evidence="2" type="ORF">J3R73_002487</name>
</gene>
<dbReference type="PANTHER" id="PTHR42745">
    <property type="match status" value="1"/>
</dbReference>